<dbReference type="Gene3D" id="6.10.340.10">
    <property type="match status" value="1"/>
</dbReference>
<feature type="transmembrane region" description="Helical" evidence="1">
    <location>
        <begin position="77"/>
        <end position="99"/>
    </location>
</feature>
<proteinExistence type="predicted"/>
<dbReference type="InterPro" id="IPR003660">
    <property type="entry name" value="HAMP_dom"/>
</dbReference>
<dbReference type="AlphaFoldDB" id="A0A4U1BKI9"/>
<comment type="caution">
    <text evidence="3">The sequence shown here is derived from an EMBL/GenBank/DDBJ whole genome shotgun (WGS) entry which is preliminary data.</text>
</comment>
<evidence type="ECO:0000256" key="1">
    <source>
        <dbReference type="SAM" id="Phobius"/>
    </source>
</evidence>
<reference evidence="3 4" key="1">
    <citation type="submission" date="2019-04" db="EMBL/GenBank/DDBJ databases">
        <authorList>
            <person name="Hwang J.C."/>
        </authorList>
    </citation>
    <scope>NUCLEOTIDE SEQUENCE [LARGE SCALE GENOMIC DNA]</scope>
    <source>
        <strain evidence="3 4">IMCC35002</strain>
    </source>
</reference>
<dbReference type="CDD" id="cd06225">
    <property type="entry name" value="HAMP"/>
    <property type="match status" value="1"/>
</dbReference>
<feature type="transmembrane region" description="Helical" evidence="1">
    <location>
        <begin position="20"/>
        <end position="43"/>
    </location>
</feature>
<feature type="domain" description="HAMP" evidence="2">
    <location>
        <begin position="101"/>
        <end position="153"/>
    </location>
</feature>
<sequence length="210" mass="23662">MKRQPLHIYSKIAGPLPWKISNQIILMAITFSLVSGGQFYLFYNHILTELAELLTFQLLPHELEIVNDALPSLHHAVYAWVLPLALFNLALAAAAAFWLSNRIAGPAIAIRNHLKLIGDGDLTKELNLREKDELKEVADEINQSTTKLQVMVMGLKQNLVSLEAVNRRIQSENQHAIDSDLNAIRMNLEWFDTVELESDEPEDKSVDSLA</sequence>
<name>A0A4U1BKI9_9GAMM</name>
<evidence type="ECO:0000259" key="2">
    <source>
        <dbReference type="PROSITE" id="PS50885"/>
    </source>
</evidence>
<dbReference type="PROSITE" id="PS50885">
    <property type="entry name" value="HAMP"/>
    <property type="match status" value="1"/>
</dbReference>
<gene>
    <name evidence="3" type="ORF">FCL42_15085</name>
</gene>
<dbReference type="Proteomes" id="UP000305675">
    <property type="component" value="Unassembled WGS sequence"/>
</dbReference>
<organism evidence="3 4">
    <name type="scientific">Ferrimonas aestuarii</name>
    <dbReference type="NCBI Taxonomy" id="2569539"/>
    <lineage>
        <taxon>Bacteria</taxon>
        <taxon>Pseudomonadati</taxon>
        <taxon>Pseudomonadota</taxon>
        <taxon>Gammaproteobacteria</taxon>
        <taxon>Alteromonadales</taxon>
        <taxon>Ferrimonadaceae</taxon>
        <taxon>Ferrimonas</taxon>
    </lineage>
</organism>
<dbReference type="GO" id="GO:0007165">
    <property type="term" value="P:signal transduction"/>
    <property type="evidence" value="ECO:0007669"/>
    <property type="project" value="InterPro"/>
</dbReference>
<accession>A0A4U1BKI9</accession>
<dbReference type="RefSeq" id="WP_136864259.1">
    <property type="nucleotide sequence ID" value="NZ_SWCJ01000013.1"/>
</dbReference>
<keyword evidence="1" id="KW-1133">Transmembrane helix</keyword>
<keyword evidence="1" id="KW-0812">Transmembrane</keyword>
<keyword evidence="4" id="KW-1185">Reference proteome</keyword>
<dbReference type="GO" id="GO:0016020">
    <property type="term" value="C:membrane"/>
    <property type="evidence" value="ECO:0007669"/>
    <property type="project" value="InterPro"/>
</dbReference>
<evidence type="ECO:0000313" key="4">
    <source>
        <dbReference type="Proteomes" id="UP000305675"/>
    </source>
</evidence>
<dbReference type="EMBL" id="SWCJ01000013">
    <property type="protein sequence ID" value="TKB53005.1"/>
    <property type="molecule type" value="Genomic_DNA"/>
</dbReference>
<evidence type="ECO:0000313" key="3">
    <source>
        <dbReference type="EMBL" id="TKB53005.1"/>
    </source>
</evidence>
<dbReference type="OrthoDB" id="5918825at2"/>
<keyword evidence="1" id="KW-0472">Membrane</keyword>
<protein>
    <submittedName>
        <fullName evidence="3">Methyl-accepting chemotaxis protein</fullName>
    </submittedName>
</protein>